<dbReference type="STRING" id="128403.WA1_08455"/>
<dbReference type="InterPro" id="IPR050556">
    <property type="entry name" value="Type_II_TA_system_RNase"/>
</dbReference>
<dbReference type="AlphaFoldDB" id="A0A139WRX8"/>
<comment type="similarity">
    <text evidence="7">Belongs to the PINc/VapC protein family.</text>
</comment>
<proteinExistence type="inferred from homology"/>
<sequence>MTIYILDTDHLSLYGRNHPTVIARLLAAQVRLTTTAINVEEQLRGRLAQVAEAKDGATQSSAYQRLVETVMLLSEFNILQYDAKSYEIYQALRAQRIRIGTQDLRIASIALAHNGILLTRNLQDFEKVPGLTIQDWSI</sequence>
<evidence type="ECO:0000256" key="2">
    <source>
        <dbReference type="ARBA" id="ARBA00022649"/>
    </source>
</evidence>
<dbReference type="EMBL" id="ANNX02000052">
    <property type="protein sequence ID" value="KYC35179.1"/>
    <property type="molecule type" value="Genomic_DNA"/>
</dbReference>
<name>A0A139WRX8_9CYAN</name>
<dbReference type="PANTHER" id="PTHR33653:SF1">
    <property type="entry name" value="RIBONUCLEASE VAPC2"/>
    <property type="match status" value="1"/>
</dbReference>
<dbReference type="GO" id="GO:0016787">
    <property type="term" value="F:hydrolase activity"/>
    <property type="evidence" value="ECO:0007669"/>
    <property type="project" value="UniProtKB-KW"/>
</dbReference>
<dbReference type="PANTHER" id="PTHR33653">
    <property type="entry name" value="RIBONUCLEASE VAPC2"/>
    <property type="match status" value="1"/>
</dbReference>
<evidence type="ECO:0000256" key="3">
    <source>
        <dbReference type="ARBA" id="ARBA00022722"/>
    </source>
</evidence>
<protein>
    <submittedName>
        <fullName evidence="9">Nucleic acid-binding protein</fullName>
    </submittedName>
</protein>
<keyword evidence="5" id="KW-0378">Hydrolase</keyword>
<dbReference type="CDD" id="cd09881">
    <property type="entry name" value="PIN_VapC4-5_FitB-like"/>
    <property type="match status" value="1"/>
</dbReference>
<reference evidence="9 10" key="1">
    <citation type="journal article" date="2013" name="Genome Biol. Evol.">
        <title>Genomes of Stigonematalean cyanobacteria (subsection V) and the evolution of oxygenic photosynthesis from prokaryotes to plastids.</title>
        <authorList>
            <person name="Dagan T."/>
            <person name="Roettger M."/>
            <person name="Stucken K."/>
            <person name="Landan G."/>
            <person name="Koch R."/>
            <person name="Major P."/>
            <person name="Gould S.B."/>
            <person name="Goremykin V.V."/>
            <person name="Rippka R."/>
            <person name="Tandeau de Marsac N."/>
            <person name="Gugger M."/>
            <person name="Lockhart P.J."/>
            <person name="Allen J.F."/>
            <person name="Brune I."/>
            <person name="Maus I."/>
            <person name="Puhler A."/>
            <person name="Martin W.F."/>
        </authorList>
    </citation>
    <scope>NUCLEOTIDE SEQUENCE [LARGE SCALE GENOMIC DNA]</scope>
    <source>
        <strain evidence="9 10">PCC 7110</strain>
    </source>
</reference>
<comment type="caution">
    <text evidence="9">The sequence shown here is derived from an EMBL/GenBank/DDBJ whole genome shotgun (WGS) entry which is preliminary data.</text>
</comment>
<evidence type="ECO:0000313" key="10">
    <source>
        <dbReference type="Proteomes" id="UP000076925"/>
    </source>
</evidence>
<dbReference type="GO" id="GO:0004518">
    <property type="term" value="F:nuclease activity"/>
    <property type="evidence" value="ECO:0007669"/>
    <property type="project" value="UniProtKB-KW"/>
</dbReference>
<evidence type="ECO:0000256" key="7">
    <source>
        <dbReference type="ARBA" id="ARBA00038093"/>
    </source>
</evidence>
<evidence type="ECO:0000259" key="8">
    <source>
        <dbReference type="Pfam" id="PF01850"/>
    </source>
</evidence>
<evidence type="ECO:0000256" key="5">
    <source>
        <dbReference type="ARBA" id="ARBA00022801"/>
    </source>
</evidence>
<accession>A0A139WRX8</accession>
<evidence type="ECO:0000256" key="1">
    <source>
        <dbReference type="ARBA" id="ARBA00001946"/>
    </source>
</evidence>
<keyword evidence="4" id="KW-0479">Metal-binding</keyword>
<comment type="cofactor">
    <cofactor evidence="1">
        <name>Mg(2+)</name>
        <dbReference type="ChEBI" id="CHEBI:18420"/>
    </cofactor>
</comment>
<dbReference type="GO" id="GO:0046872">
    <property type="term" value="F:metal ion binding"/>
    <property type="evidence" value="ECO:0007669"/>
    <property type="project" value="UniProtKB-KW"/>
</dbReference>
<keyword evidence="10" id="KW-1185">Reference proteome</keyword>
<dbReference type="Gene3D" id="3.40.50.1010">
    <property type="entry name" value="5'-nuclease"/>
    <property type="match status" value="1"/>
</dbReference>
<dbReference type="Proteomes" id="UP000076925">
    <property type="component" value="Unassembled WGS sequence"/>
</dbReference>
<dbReference type="OrthoDB" id="574223at2"/>
<feature type="domain" description="PIN" evidence="8">
    <location>
        <begin position="4"/>
        <end position="129"/>
    </location>
</feature>
<dbReference type="InterPro" id="IPR002716">
    <property type="entry name" value="PIN_dom"/>
</dbReference>
<keyword evidence="2" id="KW-1277">Toxin-antitoxin system</keyword>
<dbReference type="Pfam" id="PF01850">
    <property type="entry name" value="PIN"/>
    <property type="match status" value="1"/>
</dbReference>
<gene>
    <name evidence="9" type="ORF">WA1_08455</name>
</gene>
<keyword evidence="6" id="KW-0460">Magnesium</keyword>
<dbReference type="SUPFAM" id="SSF88723">
    <property type="entry name" value="PIN domain-like"/>
    <property type="match status" value="1"/>
</dbReference>
<evidence type="ECO:0000256" key="6">
    <source>
        <dbReference type="ARBA" id="ARBA00022842"/>
    </source>
</evidence>
<organism evidence="9 10">
    <name type="scientific">Scytonema hofmannii PCC 7110</name>
    <dbReference type="NCBI Taxonomy" id="128403"/>
    <lineage>
        <taxon>Bacteria</taxon>
        <taxon>Bacillati</taxon>
        <taxon>Cyanobacteriota</taxon>
        <taxon>Cyanophyceae</taxon>
        <taxon>Nostocales</taxon>
        <taxon>Scytonemataceae</taxon>
        <taxon>Scytonema</taxon>
    </lineage>
</organism>
<evidence type="ECO:0000256" key="4">
    <source>
        <dbReference type="ARBA" id="ARBA00022723"/>
    </source>
</evidence>
<dbReference type="InterPro" id="IPR029060">
    <property type="entry name" value="PIN-like_dom_sf"/>
</dbReference>
<evidence type="ECO:0000313" key="9">
    <source>
        <dbReference type="EMBL" id="KYC35179.1"/>
    </source>
</evidence>
<keyword evidence="3" id="KW-0540">Nuclease</keyword>